<evidence type="ECO:0000313" key="2">
    <source>
        <dbReference type="Proteomes" id="UP000233524"/>
    </source>
</evidence>
<protein>
    <recommendedName>
        <fullName evidence="3">N-acetyltransferase domain-containing protein</fullName>
    </recommendedName>
</protein>
<evidence type="ECO:0000313" key="1">
    <source>
        <dbReference type="EMBL" id="PKS08972.1"/>
    </source>
</evidence>
<accession>A0A2N3N9C2</accession>
<gene>
    <name evidence="1" type="ORF">jhhlp_003585</name>
</gene>
<dbReference type="EMBL" id="NLAX01000010">
    <property type="protein sequence ID" value="PKS08972.1"/>
    <property type="molecule type" value="Genomic_DNA"/>
</dbReference>
<dbReference type="Gene3D" id="3.40.630.30">
    <property type="match status" value="1"/>
</dbReference>
<reference evidence="1 2" key="1">
    <citation type="journal article" date="2017" name="G3 (Bethesda)">
        <title>First Draft Genome Sequence of the Pathogenic Fungus Lomentospora prolificans (Formerly Scedosporium prolificans).</title>
        <authorList>
            <person name="Luo R."/>
            <person name="Zimin A."/>
            <person name="Workman R."/>
            <person name="Fan Y."/>
            <person name="Pertea G."/>
            <person name="Grossman N."/>
            <person name="Wear M.P."/>
            <person name="Jia B."/>
            <person name="Miller H."/>
            <person name="Casadevall A."/>
            <person name="Timp W."/>
            <person name="Zhang S.X."/>
            <person name="Salzberg S.L."/>
        </authorList>
    </citation>
    <scope>NUCLEOTIDE SEQUENCE [LARGE SCALE GENOMIC DNA]</scope>
    <source>
        <strain evidence="1 2">JHH-5317</strain>
    </source>
</reference>
<dbReference type="STRING" id="41688.A0A2N3N9C2"/>
<dbReference type="OrthoDB" id="2326446at2759"/>
<dbReference type="InterPro" id="IPR016181">
    <property type="entry name" value="Acyl_CoA_acyltransferase"/>
</dbReference>
<dbReference type="SUPFAM" id="SSF55729">
    <property type="entry name" value="Acyl-CoA N-acyltransferases (Nat)"/>
    <property type="match status" value="1"/>
</dbReference>
<proteinExistence type="predicted"/>
<dbReference type="VEuPathDB" id="FungiDB:jhhlp_003585"/>
<sequence length="242" mass="28238">MKELQSDKLRFVPFDGKSEDHAKVLYLQRVACGWNEDLIEEWTEAHEAGSKGIYWLNPWPVVMDESWCSAKILRDDFPNREKLVQDHFVKFPEEKRPLKDTSAFVLGSKRLPTNEEFVAIGHIAVERQPRKDQMLNLVTEEVAWITCLYISFAMHDHGLGRDAMKWAEKMVAREPFNAKMAYLDTTDGEFQLLPHVLKSNEDWYIRQGYQVVHRKAEGYPWITPDGNAVWIPQVFLKKDLTS</sequence>
<evidence type="ECO:0008006" key="3">
    <source>
        <dbReference type="Google" id="ProtNLM"/>
    </source>
</evidence>
<dbReference type="AlphaFoldDB" id="A0A2N3N9C2"/>
<organism evidence="1 2">
    <name type="scientific">Lomentospora prolificans</name>
    <dbReference type="NCBI Taxonomy" id="41688"/>
    <lineage>
        <taxon>Eukaryota</taxon>
        <taxon>Fungi</taxon>
        <taxon>Dikarya</taxon>
        <taxon>Ascomycota</taxon>
        <taxon>Pezizomycotina</taxon>
        <taxon>Sordariomycetes</taxon>
        <taxon>Hypocreomycetidae</taxon>
        <taxon>Microascales</taxon>
        <taxon>Microascaceae</taxon>
        <taxon>Lomentospora</taxon>
    </lineage>
</organism>
<dbReference type="InParanoid" id="A0A2N3N9C2"/>
<dbReference type="Proteomes" id="UP000233524">
    <property type="component" value="Unassembled WGS sequence"/>
</dbReference>
<name>A0A2N3N9C2_9PEZI</name>
<keyword evidence="2" id="KW-1185">Reference proteome</keyword>
<comment type="caution">
    <text evidence="1">The sequence shown here is derived from an EMBL/GenBank/DDBJ whole genome shotgun (WGS) entry which is preliminary data.</text>
</comment>